<evidence type="ECO:0000256" key="3">
    <source>
        <dbReference type="ARBA" id="ARBA00023125"/>
    </source>
</evidence>
<dbReference type="PRINTS" id="PR00038">
    <property type="entry name" value="HTHLUXR"/>
</dbReference>
<evidence type="ECO:0000256" key="4">
    <source>
        <dbReference type="ARBA" id="ARBA00023163"/>
    </source>
</evidence>
<dbReference type="SMART" id="SM00421">
    <property type="entry name" value="HTH_LUXR"/>
    <property type="match status" value="1"/>
</dbReference>
<name>A0A2K4WFK9_9PSED</name>
<sequence>MNSVFIIDDHPVIRMAVRMLLENENYTVVGETDNGVDAMQMVRECMPDLIILDISIPKLDGLEVLARFSTMGLSSKILVLTSQTPNLFAIRCMQSGASGYVCKQEDLSELLSSVKAVLSGYNYFPSQALACAVREDGMTSELELFKLVNDRELMVLQLFAQGRSNKEIAKGMFLSNKTVSTYKTRLMQKLKTRTLVELIEMAKRNALVYCLKINFSHACVVIAARARCILFKISSPLAFQT</sequence>
<feature type="domain" description="Response regulatory" evidence="7">
    <location>
        <begin position="3"/>
        <end position="118"/>
    </location>
</feature>
<feature type="modified residue" description="4-aspartylphosphate" evidence="5">
    <location>
        <position position="53"/>
    </location>
</feature>
<proteinExistence type="predicted"/>
<evidence type="ECO:0000256" key="2">
    <source>
        <dbReference type="ARBA" id="ARBA00023015"/>
    </source>
</evidence>
<gene>
    <name evidence="8" type="primary">bvgA1</name>
    <name evidence="8" type="ORF">CFBP6411_03318</name>
</gene>
<evidence type="ECO:0000313" key="9">
    <source>
        <dbReference type="Proteomes" id="UP000238093"/>
    </source>
</evidence>
<dbReference type="PROSITE" id="PS50110">
    <property type="entry name" value="RESPONSE_REGULATORY"/>
    <property type="match status" value="1"/>
</dbReference>
<dbReference type="InterPro" id="IPR016032">
    <property type="entry name" value="Sig_transdc_resp-reg_C-effctor"/>
</dbReference>
<dbReference type="InterPro" id="IPR000792">
    <property type="entry name" value="Tscrpt_reg_LuxR_C"/>
</dbReference>
<dbReference type="PROSITE" id="PS50043">
    <property type="entry name" value="HTH_LUXR_2"/>
    <property type="match status" value="1"/>
</dbReference>
<keyword evidence="3" id="KW-0238">DNA-binding</keyword>
<dbReference type="GO" id="GO:0003677">
    <property type="term" value="F:DNA binding"/>
    <property type="evidence" value="ECO:0007669"/>
    <property type="project" value="UniProtKB-KW"/>
</dbReference>
<feature type="domain" description="HTH luxR-type" evidence="6">
    <location>
        <begin position="141"/>
        <end position="206"/>
    </location>
</feature>
<reference evidence="8 9" key="1">
    <citation type="submission" date="2017-11" db="EMBL/GenBank/DDBJ databases">
        <authorList>
            <person name="Han C.G."/>
        </authorList>
    </citation>
    <scope>NUCLEOTIDE SEQUENCE [LARGE SCALE GENOMIC DNA]</scope>
    <source>
        <strain evidence="8">CFBP6411</strain>
    </source>
</reference>
<dbReference type="PANTHER" id="PTHR43214:SF41">
    <property type="entry name" value="NITRATE_NITRITE RESPONSE REGULATOR PROTEIN NARP"/>
    <property type="match status" value="1"/>
</dbReference>
<dbReference type="Pfam" id="PF00196">
    <property type="entry name" value="GerE"/>
    <property type="match status" value="1"/>
</dbReference>
<dbReference type="CDD" id="cd06170">
    <property type="entry name" value="LuxR_C_like"/>
    <property type="match status" value="1"/>
</dbReference>
<dbReference type="EMBL" id="LT963408">
    <property type="protein sequence ID" value="SOS34675.1"/>
    <property type="molecule type" value="Genomic_DNA"/>
</dbReference>
<evidence type="ECO:0000256" key="5">
    <source>
        <dbReference type="PROSITE-ProRule" id="PRU00169"/>
    </source>
</evidence>
<dbReference type="GO" id="GO:0006355">
    <property type="term" value="P:regulation of DNA-templated transcription"/>
    <property type="evidence" value="ECO:0007669"/>
    <property type="project" value="InterPro"/>
</dbReference>
<dbReference type="GO" id="GO:0000160">
    <property type="term" value="P:phosphorelay signal transduction system"/>
    <property type="evidence" value="ECO:0007669"/>
    <property type="project" value="InterPro"/>
</dbReference>
<dbReference type="InterPro" id="IPR058245">
    <property type="entry name" value="NreC/VraR/RcsB-like_REC"/>
</dbReference>
<evidence type="ECO:0000259" key="6">
    <source>
        <dbReference type="PROSITE" id="PS50043"/>
    </source>
</evidence>
<organism evidence="8 9">
    <name type="scientific">Pseudomonas syringae group genomosp. 3</name>
    <dbReference type="NCBI Taxonomy" id="251701"/>
    <lineage>
        <taxon>Bacteria</taxon>
        <taxon>Pseudomonadati</taxon>
        <taxon>Pseudomonadota</taxon>
        <taxon>Gammaproteobacteria</taxon>
        <taxon>Pseudomonadales</taxon>
        <taxon>Pseudomonadaceae</taxon>
        <taxon>Pseudomonas</taxon>
    </lineage>
</organism>
<dbReference type="AlphaFoldDB" id="A0A2K4WFK9"/>
<dbReference type="PROSITE" id="PS00622">
    <property type="entry name" value="HTH_LUXR_1"/>
    <property type="match status" value="1"/>
</dbReference>
<evidence type="ECO:0000256" key="1">
    <source>
        <dbReference type="ARBA" id="ARBA00022553"/>
    </source>
</evidence>
<keyword evidence="2" id="KW-0805">Transcription regulation</keyword>
<dbReference type="Gene3D" id="3.40.50.2300">
    <property type="match status" value="1"/>
</dbReference>
<dbReference type="CDD" id="cd17535">
    <property type="entry name" value="REC_NarL-like"/>
    <property type="match status" value="1"/>
</dbReference>
<dbReference type="SMART" id="SM00448">
    <property type="entry name" value="REC"/>
    <property type="match status" value="1"/>
</dbReference>
<protein>
    <submittedName>
        <fullName evidence="8">Virulence factors putative positive transcription regulator BvgA</fullName>
    </submittedName>
</protein>
<dbReference type="SUPFAM" id="SSF46894">
    <property type="entry name" value="C-terminal effector domain of the bipartite response regulators"/>
    <property type="match status" value="1"/>
</dbReference>
<evidence type="ECO:0000313" key="8">
    <source>
        <dbReference type="EMBL" id="SOS34675.1"/>
    </source>
</evidence>
<dbReference type="InterPro" id="IPR039420">
    <property type="entry name" value="WalR-like"/>
</dbReference>
<dbReference type="Pfam" id="PF00072">
    <property type="entry name" value="Response_reg"/>
    <property type="match status" value="1"/>
</dbReference>
<keyword evidence="4" id="KW-0804">Transcription</keyword>
<evidence type="ECO:0000259" key="7">
    <source>
        <dbReference type="PROSITE" id="PS50110"/>
    </source>
</evidence>
<dbReference type="InterPro" id="IPR011006">
    <property type="entry name" value="CheY-like_superfamily"/>
</dbReference>
<keyword evidence="1 5" id="KW-0597">Phosphoprotein</keyword>
<dbReference type="PANTHER" id="PTHR43214">
    <property type="entry name" value="TWO-COMPONENT RESPONSE REGULATOR"/>
    <property type="match status" value="1"/>
</dbReference>
<dbReference type="Proteomes" id="UP000238093">
    <property type="component" value="Chromosome I"/>
</dbReference>
<dbReference type="SUPFAM" id="SSF52172">
    <property type="entry name" value="CheY-like"/>
    <property type="match status" value="1"/>
</dbReference>
<dbReference type="InterPro" id="IPR001789">
    <property type="entry name" value="Sig_transdc_resp-reg_receiver"/>
</dbReference>
<accession>A0A2K4WFK9</accession>